<gene>
    <name evidence="2" type="ORF">SKP52_12955</name>
</gene>
<dbReference type="InterPro" id="IPR036188">
    <property type="entry name" value="FAD/NAD-bd_sf"/>
</dbReference>
<dbReference type="AlphaFoldDB" id="A0A0A7PHL5"/>
<dbReference type="PANTHER" id="PTHR16128:SF5">
    <property type="entry name" value="FAD_NAD(P)-BINDING OXIDOREDUCTASE FAMILY PROTEIN"/>
    <property type="match status" value="1"/>
</dbReference>
<dbReference type="Proteomes" id="UP000030907">
    <property type="component" value="Chromosome"/>
</dbReference>
<name>A0A0A7PHL5_9SPHN</name>
<dbReference type="KEGG" id="sphk:SKP52_12955"/>
<dbReference type="EMBL" id="CP009122">
    <property type="protein sequence ID" value="AJA09479.1"/>
    <property type="molecule type" value="Genomic_DNA"/>
</dbReference>
<dbReference type="STRING" id="1515612.SKP52_12955"/>
<dbReference type="GO" id="GO:0016491">
    <property type="term" value="F:oxidoreductase activity"/>
    <property type="evidence" value="ECO:0007669"/>
    <property type="project" value="InterPro"/>
</dbReference>
<organism evidence="2 3">
    <name type="scientific">Sphingopyxis fribergensis</name>
    <dbReference type="NCBI Taxonomy" id="1515612"/>
    <lineage>
        <taxon>Bacteria</taxon>
        <taxon>Pseudomonadati</taxon>
        <taxon>Pseudomonadota</taxon>
        <taxon>Alphaproteobacteria</taxon>
        <taxon>Sphingomonadales</taxon>
        <taxon>Sphingomonadaceae</taxon>
        <taxon>Sphingopyxis</taxon>
    </lineage>
</organism>
<proteinExistence type="predicted"/>
<sequence>MQIAIVGAGIAGLACAEWLRDAHHSTTLFDKARGAGGRMSTRRTTTPRGDIAFDHGATHFTARSREFRSLVDQWHMQGLAAPWPVAGAHAWVGTPSMNAPLKAQADTHDVRWSSPVTALTRDGPNWWVHIEAERHGPYDAIVVAIPSEQAAPLLSLHDFDMARAAMSVRSHPSWTAMYLFAKPIEIFPDFIRGVGPITYAVRNSAKPARAPGETWVVQADWAWSEKHLTRDPALVCDLLLSALGEAGGTAMPEPLHADAHRWLFSQPSGRDPALLWNRDIRLGACGDWLSHGFVEYAWQSGNALGQAIVG</sequence>
<dbReference type="SUPFAM" id="SSF51905">
    <property type="entry name" value="FAD/NAD(P)-binding domain"/>
    <property type="match status" value="1"/>
</dbReference>
<feature type="domain" description="Amine oxidase" evidence="1">
    <location>
        <begin position="91"/>
        <end position="302"/>
    </location>
</feature>
<accession>A0A0A7PHL5</accession>
<evidence type="ECO:0000313" key="2">
    <source>
        <dbReference type="EMBL" id="AJA09479.1"/>
    </source>
</evidence>
<reference evidence="2 3" key="1">
    <citation type="journal article" date="2015" name="Int. J. Syst. Evol. Microbiol.">
        <title>Description of Sphingopyxis fribergensis sp. nov. - a soil bacterium with the ability to degrade styrene and phenylacetic acid.</title>
        <authorList>
            <person name="Oelschlagel M."/>
            <person name="Ruckert C."/>
            <person name="Kalinowski J."/>
            <person name="Schmidt G."/>
            <person name="Schlomann M."/>
            <person name="Tischler D."/>
        </authorList>
    </citation>
    <scope>NUCLEOTIDE SEQUENCE [LARGE SCALE GENOMIC DNA]</scope>
    <source>
        <strain evidence="2 3">Kp5.2</strain>
    </source>
</reference>
<dbReference type="PANTHER" id="PTHR16128">
    <property type="entry name" value="FAD/NAD(P)-BINDING OXIDOREDUCTASE FAMILY PROTEIN"/>
    <property type="match status" value="1"/>
</dbReference>
<dbReference type="RefSeq" id="WP_039575229.1">
    <property type="nucleotide sequence ID" value="NZ_CP009122.1"/>
</dbReference>
<dbReference type="Gene3D" id="3.90.660.10">
    <property type="match status" value="1"/>
</dbReference>
<dbReference type="Pfam" id="PF01593">
    <property type="entry name" value="Amino_oxidase"/>
    <property type="match status" value="1"/>
</dbReference>
<dbReference type="PRINTS" id="PR00419">
    <property type="entry name" value="ADXRDTASE"/>
</dbReference>
<protein>
    <recommendedName>
        <fullName evidence="1">Amine oxidase domain-containing protein</fullName>
    </recommendedName>
</protein>
<dbReference type="HOGENOM" id="CLU_036034_0_0_5"/>
<keyword evidence="3" id="KW-1185">Reference proteome</keyword>
<evidence type="ECO:0000313" key="3">
    <source>
        <dbReference type="Proteomes" id="UP000030907"/>
    </source>
</evidence>
<dbReference type="Pfam" id="PF13450">
    <property type="entry name" value="NAD_binding_8"/>
    <property type="match status" value="1"/>
</dbReference>
<evidence type="ECO:0000259" key="1">
    <source>
        <dbReference type="Pfam" id="PF01593"/>
    </source>
</evidence>
<dbReference type="InterPro" id="IPR002937">
    <property type="entry name" value="Amino_oxidase"/>
</dbReference>
<dbReference type="Gene3D" id="3.50.50.60">
    <property type="entry name" value="FAD/NAD(P)-binding domain"/>
    <property type="match status" value="1"/>
</dbReference>